<feature type="chain" id="PRO_5022053856" evidence="4">
    <location>
        <begin position="27"/>
        <end position="922"/>
    </location>
</feature>
<evidence type="ECO:0000259" key="6">
    <source>
        <dbReference type="Pfam" id="PF05193"/>
    </source>
</evidence>
<reference evidence="7 8" key="1">
    <citation type="submission" date="2019-02" db="EMBL/GenBank/DDBJ databases">
        <title>Deep-cultivation of Planctomycetes and their phenomic and genomic characterization uncovers novel biology.</title>
        <authorList>
            <person name="Wiegand S."/>
            <person name="Jogler M."/>
            <person name="Boedeker C."/>
            <person name="Pinto D."/>
            <person name="Vollmers J."/>
            <person name="Rivas-Marin E."/>
            <person name="Kohn T."/>
            <person name="Peeters S.H."/>
            <person name="Heuer A."/>
            <person name="Rast P."/>
            <person name="Oberbeckmann S."/>
            <person name="Bunk B."/>
            <person name="Jeske O."/>
            <person name="Meyerdierks A."/>
            <person name="Storesund J.E."/>
            <person name="Kallscheuer N."/>
            <person name="Luecker S."/>
            <person name="Lage O.M."/>
            <person name="Pohl T."/>
            <person name="Merkel B.J."/>
            <person name="Hornburger P."/>
            <person name="Mueller R.-W."/>
            <person name="Bruemmer F."/>
            <person name="Labrenz M."/>
            <person name="Spormann A.M."/>
            <person name="Op den Camp H."/>
            <person name="Overmann J."/>
            <person name="Amann R."/>
            <person name="Jetten M.S.M."/>
            <person name="Mascher T."/>
            <person name="Medema M.H."/>
            <person name="Devos D.P."/>
            <person name="Kaster A.-K."/>
            <person name="Ovreas L."/>
            <person name="Rohde M."/>
            <person name="Galperin M.Y."/>
            <person name="Jogler C."/>
        </authorList>
    </citation>
    <scope>NUCLEOTIDE SEQUENCE [LARGE SCALE GENOMIC DNA]</scope>
    <source>
        <strain evidence="7 8">Mal4</strain>
    </source>
</reference>
<dbReference type="EC" id="3.4.24.55" evidence="7"/>
<keyword evidence="7" id="KW-0378">Hydrolase</keyword>
<dbReference type="OrthoDB" id="9811314at2"/>
<accession>A0A517Z8D6</accession>
<dbReference type="InterPro" id="IPR011765">
    <property type="entry name" value="Pept_M16_N"/>
</dbReference>
<dbReference type="AlphaFoldDB" id="A0A517Z8D6"/>
<protein>
    <submittedName>
        <fullName evidence="7">Protease 3</fullName>
        <ecNumber evidence="7">3.4.24.55</ecNumber>
    </submittedName>
</protein>
<dbReference type="PANTHER" id="PTHR11851">
    <property type="entry name" value="METALLOPROTEASE"/>
    <property type="match status" value="1"/>
</dbReference>
<evidence type="ECO:0000256" key="4">
    <source>
        <dbReference type="SAM" id="SignalP"/>
    </source>
</evidence>
<comment type="cofactor">
    <cofactor evidence="1">
        <name>Zn(2+)</name>
        <dbReference type="ChEBI" id="CHEBI:29105"/>
    </cofactor>
</comment>
<gene>
    <name evidence="7" type="primary">ptrA_2</name>
    <name evidence="7" type="ORF">Mal4_30530</name>
</gene>
<sequence length="922" mass="103099" precursor="true">MPKASIVAALALVAGLIMSTPTNGVAAPPQFVTAVEGIAEFKLDNGLRVLLFPDPSKPKVTVNLTVFVGSRHEGYGEAGMAHLLEHMLFKGTPAHPDVPEALREHGAEYNGTTWLDRTNYFETLPASEENLEFAIRLEADRMVNSYVRGEDLESEMTVVRNEFERGENSPSRILNQRMFSAAYEWHNYGKSTIGNRADIERVPVESLRRFYRKYYQPDNAMLIIAGQFDPEKALEFTQKYFGEIPRPERELEQTYTEEPAQDGERIVKLRRVGDVALVGAMYHISSGAHPDYVSIDVLEHILTGAPSGLLYKALVETRRAASISGAAYALHDPGVLRFMAEVTPGNDPQDVLTTILEIVESVGEEGVTEEQVERSKRYWLKEWELAVADSSRIAIQLSEWAAQGDWRLLFLYRDRLEEVTVESVERVAKHYLRQNNRTAGMFLPTEKAQRVTVPETPELAAMIGDYKGREALAVGEAFDVSPANIEERTTRTQLSSGLDVALLPKKTRGESVHLRLTLRYGNLENLQGLNTAAELLPSLMLRGTSTMTRQQIQDELDKNRARIVPSGTPGEASFSIETRRESLPNVLELLRQILRDPSLPEDQLEIIRNQKIANLEQQLTDPTGLARTAVSRKVSDYPQDDVRYVPTIEEEIQRWKSLTRDEVQKLYSDYLGGEHGELAAVGDFDPAEVTQAFEKAVEGWKAGQPYARIPRPGDVAVNAEREVIETPDKENAIYLAGTVFPLDDTDPDYPALVIGNYILGGSGLSSRLADRVRQKEGLSYGVGSFVRGYALDERTTMLLYAITNPANIGKVEVAIREEVQRMLEEGVSAEELQAAQQGYIERQKIERSDDAQLAAVLSRTLEADRDMSYYSEREQAVRALTTEDILNVMQKWVDLDKFALVVAGDFAKAQETEEKVSEEAGK</sequence>
<dbReference type="PANTHER" id="PTHR11851:SF49">
    <property type="entry name" value="MITOCHONDRIAL-PROCESSING PEPTIDASE SUBUNIT ALPHA"/>
    <property type="match status" value="1"/>
</dbReference>
<dbReference type="EMBL" id="CP036275">
    <property type="protein sequence ID" value="QDU38723.1"/>
    <property type="molecule type" value="Genomic_DNA"/>
</dbReference>
<dbReference type="GO" id="GO:0046872">
    <property type="term" value="F:metal ion binding"/>
    <property type="evidence" value="ECO:0007669"/>
    <property type="project" value="InterPro"/>
</dbReference>
<proteinExistence type="inferred from homology"/>
<evidence type="ECO:0000256" key="2">
    <source>
        <dbReference type="ARBA" id="ARBA00007261"/>
    </source>
</evidence>
<keyword evidence="7" id="KW-0645">Protease</keyword>
<dbReference type="Pfam" id="PF05193">
    <property type="entry name" value="Peptidase_M16_C"/>
    <property type="match status" value="2"/>
</dbReference>
<dbReference type="InterPro" id="IPR011249">
    <property type="entry name" value="Metalloenz_LuxS/M16"/>
</dbReference>
<comment type="similarity">
    <text evidence="2 3">Belongs to the peptidase M16 family.</text>
</comment>
<dbReference type="InterPro" id="IPR050361">
    <property type="entry name" value="MPP/UQCRC_Complex"/>
</dbReference>
<dbReference type="InterPro" id="IPR001431">
    <property type="entry name" value="Pept_M16_Zn_BS"/>
</dbReference>
<evidence type="ECO:0000259" key="5">
    <source>
        <dbReference type="Pfam" id="PF00675"/>
    </source>
</evidence>
<dbReference type="InterPro" id="IPR007863">
    <property type="entry name" value="Peptidase_M16_C"/>
</dbReference>
<keyword evidence="4" id="KW-0732">Signal</keyword>
<name>A0A517Z8D6_9PLAN</name>
<feature type="signal peptide" evidence="4">
    <location>
        <begin position="1"/>
        <end position="26"/>
    </location>
</feature>
<feature type="domain" description="Peptidase M16 C-terminal" evidence="6">
    <location>
        <begin position="657"/>
        <end position="838"/>
    </location>
</feature>
<dbReference type="Proteomes" id="UP000320496">
    <property type="component" value="Chromosome"/>
</dbReference>
<dbReference type="Gene3D" id="3.30.830.10">
    <property type="entry name" value="Metalloenzyme, LuxS/M16 peptidase-like"/>
    <property type="match status" value="4"/>
</dbReference>
<dbReference type="PROSITE" id="PS00143">
    <property type="entry name" value="INSULINASE"/>
    <property type="match status" value="1"/>
</dbReference>
<dbReference type="RefSeq" id="WP_145369976.1">
    <property type="nucleotide sequence ID" value="NZ_CP036275.1"/>
</dbReference>
<evidence type="ECO:0000256" key="3">
    <source>
        <dbReference type="RuleBase" id="RU004447"/>
    </source>
</evidence>
<dbReference type="GO" id="GO:0004222">
    <property type="term" value="F:metalloendopeptidase activity"/>
    <property type="evidence" value="ECO:0007669"/>
    <property type="project" value="UniProtKB-EC"/>
</dbReference>
<dbReference type="GO" id="GO:0006508">
    <property type="term" value="P:proteolysis"/>
    <property type="evidence" value="ECO:0007669"/>
    <property type="project" value="UniProtKB-KW"/>
</dbReference>
<feature type="domain" description="Peptidase M16 C-terminal" evidence="6">
    <location>
        <begin position="203"/>
        <end position="377"/>
    </location>
</feature>
<evidence type="ECO:0000313" key="8">
    <source>
        <dbReference type="Proteomes" id="UP000320496"/>
    </source>
</evidence>
<dbReference type="Pfam" id="PF00675">
    <property type="entry name" value="Peptidase_M16"/>
    <property type="match status" value="2"/>
</dbReference>
<evidence type="ECO:0000256" key="1">
    <source>
        <dbReference type="ARBA" id="ARBA00001947"/>
    </source>
</evidence>
<feature type="domain" description="Peptidase M16 N-terminal" evidence="5">
    <location>
        <begin position="48"/>
        <end position="194"/>
    </location>
</feature>
<feature type="domain" description="Peptidase M16 N-terminal" evidence="5">
    <location>
        <begin position="503"/>
        <end position="614"/>
    </location>
</feature>
<dbReference type="SUPFAM" id="SSF63411">
    <property type="entry name" value="LuxS/MPP-like metallohydrolase"/>
    <property type="match status" value="4"/>
</dbReference>
<organism evidence="7 8">
    <name type="scientific">Maioricimonas rarisocia</name>
    <dbReference type="NCBI Taxonomy" id="2528026"/>
    <lineage>
        <taxon>Bacteria</taxon>
        <taxon>Pseudomonadati</taxon>
        <taxon>Planctomycetota</taxon>
        <taxon>Planctomycetia</taxon>
        <taxon>Planctomycetales</taxon>
        <taxon>Planctomycetaceae</taxon>
        <taxon>Maioricimonas</taxon>
    </lineage>
</organism>
<evidence type="ECO:0000313" key="7">
    <source>
        <dbReference type="EMBL" id="QDU38723.1"/>
    </source>
</evidence>
<dbReference type="KEGG" id="mri:Mal4_30530"/>
<keyword evidence="8" id="KW-1185">Reference proteome</keyword>